<keyword evidence="1" id="KW-0175">Coiled coil</keyword>
<protein>
    <submittedName>
        <fullName evidence="6">Coiled-coil domain-containing protein 34-like</fullName>
    </submittedName>
</protein>
<evidence type="ECO:0000259" key="3">
    <source>
        <dbReference type="Pfam" id="PF13904"/>
    </source>
</evidence>
<dbReference type="Proteomes" id="UP001652620">
    <property type="component" value="Chromosome 4"/>
</dbReference>
<accession>A0A034WUH0</accession>
<evidence type="ECO:0000256" key="2">
    <source>
        <dbReference type="SAM" id="MobiDB-lite"/>
    </source>
</evidence>
<name>A0A034WUH0_BACDO</name>
<dbReference type="InterPro" id="IPR025259">
    <property type="entry name" value="CCDC34/181"/>
</dbReference>
<gene>
    <name evidence="6" type="primary">LOC125775257</name>
</gene>
<evidence type="ECO:0000313" key="4">
    <source>
        <dbReference type="EMBL" id="JAC57845.1"/>
    </source>
</evidence>
<organism evidence="4">
    <name type="scientific">Bactrocera dorsalis</name>
    <name type="common">Oriental fruit fly</name>
    <name type="synonym">Dacus dorsalis</name>
    <dbReference type="NCBI Taxonomy" id="27457"/>
    <lineage>
        <taxon>Eukaryota</taxon>
        <taxon>Metazoa</taxon>
        <taxon>Ecdysozoa</taxon>
        <taxon>Arthropoda</taxon>
        <taxon>Hexapoda</taxon>
        <taxon>Insecta</taxon>
        <taxon>Pterygota</taxon>
        <taxon>Neoptera</taxon>
        <taxon>Endopterygota</taxon>
        <taxon>Diptera</taxon>
        <taxon>Brachycera</taxon>
        <taxon>Muscomorpha</taxon>
        <taxon>Tephritoidea</taxon>
        <taxon>Tephritidae</taxon>
        <taxon>Bactrocera</taxon>
        <taxon>Bactrocera</taxon>
    </lineage>
</organism>
<dbReference type="Pfam" id="PF13904">
    <property type="entry name" value="CCDC34"/>
    <property type="match status" value="1"/>
</dbReference>
<evidence type="ECO:0000256" key="1">
    <source>
        <dbReference type="SAM" id="Coils"/>
    </source>
</evidence>
<evidence type="ECO:0000313" key="6">
    <source>
        <dbReference type="RefSeq" id="XP_049310464.1"/>
    </source>
</evidence>
<feature type="region of interest" description="Disordered" evidence="2">
    <location>
        <begin position="64"/>
        <end position="102"/>
    </location>
</feature>
<dbReference type="EMBL" id="GAKP01001107">
    <property type="protein sequence ID" value="JAC57845.1"/>
    <property type="molecule type" value="Transcribed_RNA"/>
</dbReference>
<dbReference type="PANTHER" id="PTHR23247">
    <property type="entry name" value="NY-REN-41 ANTIGEN L15 -RELATED"/>
    <property type="match status" value="1"/>
</dbReference>
<evidence type="ECO:0000313" key="5">
    <source>
        <dbReference type="Proteomes" id="UP001652620"/>
    </source>
</evidence>
<dbReference type="OrthoDB" id="6591885at2759"/>
<dbReference type="GeneID" id="125775257"/>
<keyword evidence="5" id="KW-1185">Reference proteome</keyword>
<dbReference type="SMR" id="A0A034WUH0"/>
<reference evidence="6" key="2">
    <citation type="submission" date="2025-05" db="UniProtKB">
        <authorList>
            <consortium name="RefSeq"/>
        </authorList>
    </citation>
    <scope>IDENTIFICATION</scope>
    <source>
        <tissue evidence="6">Adult</tissue>
    </source>
</reference>
<feature type="coiled-coil region" evidence="1">
    <location>
        <begin position="203"/>
        <end position="248"/>
    </location>
</feature>
<dbReference type="OMA" id="ARMCYDQ"/>
<reference evidence="4" key="1">
    <citation type="journal article" date="2014" name="BMC Genomics">
        <title>Characterizing the developmental transcriptome of the oriental fruit fly, Bactrocera dorsalis (Diptera: Tephritidae) through comparative genomic analysis with Drosophila melanogaster utilizing modENCODE datasets.</title>
        <authorList>
            <person name="Geib S.M."/>
            <person name="Calla B."/>
            <person name="Hall B."/>
            <person name="Hou S."/>
            <person name="Manoukis N.C."/>
        </authorList>
    </citation>
    <scope>NUCLEOTIDE SEQUENCE</scope>
    <source>
        <strain evidence="4">Punador</strain>
    </source>
</reference>
<dbReference type="InterPro" id="IPR045323">
    <property type="entry name" value="CCDC34"/>
</dbReference>
<sequence length="296" mass="34691">MAFYTTRVDDNGNEIERRHSARSLAISLSASSTSTNTSRVNLSSRSCETKASVRYINPAAFIEKTPDQSETSSINDENKLLPPSENQSDIVPPLDLQSEDNYPTTRDYTFSYRKHCEAAKIVLKPDLAYETWLSAKRKLISDEAARRRKAEEQKRKEQEARKRLSEEKFQQWLKTKSRQTRSHEIIKTHVELEEKPSKSQIIDEEAQAKLEAWERTKQIEEEQRRNIKKKEEERRRVMEEQRRQMAAEAWKKWLAEVDKKPRPVPLNRGIFTLRGTISDIFVNPNEWKSTIPIEED</sequence>
<proteinExistence type="predicted"/>
<feature type="coiled-coil region" evidence="1">
    <location>
        <begin position="140"/>
        <end position="170"/>
    </location>
</feature>
<dbReference type="PANTHER" id="PTHR23247:SF2">
    <property type="entry name" value="COILED-COIL DOMAIN-CONTAINING PROTEIN 34"/>
    <property type="match status" value="1"/>
</dbReference>
<feature type="domain" description="Coiled-coil" evidence="3">
    <location>
        <begin position="127"/>
        <end position="287"/>
    </location>
</feature>
<dbReference type="AlphaFoldDB" id="A0A034WUH0"/>
<dbReference type="RefSeq" id="XP_049310464.1">
    <property type="nucleotide sequence ID" value="XM_049454507.1"/>
</dbReference>